<feature type="non-terminal residue" evidence="1">
    <location>
        <position position="10"/>
    </location>
</feature>
<sequence length="10" mass="1062">EQPSDCCPAL</sequence>
<accession>A6KDS5</accession>
<evidence type="ECO:0000313" key="1">
    <source>
        <dbReference type="EMBL" id="EDL91680.1"/>
    </source>
</evidence>
<name>A6KDS5_RAT</name>
<organism evidence="1 2">
    <name type="scientific">Rattus norvegicus</name>
    <name type="common">Rat</name>
    <dbReference type="NCBI Taxonomy" id="10116"/>
    <lineage>
        <taxon>Eukaryota</taxon>
        <taxon>Metazoa</taxon>
        <taxon>Chordata</taxon>
        <taxon>Craniata</taxon>
        <taxon>Vertebrata</taxon>
        <taxon>Euteleostomi</taxon>
        <taxon>Mammalia</taxon>
        <taxon>Eutheria</taxon>
        <taxon>Euarchontoglires</taxon>
        <taxon>Glires</taxon>
        <taxon>Rodentia</taxon>
        <taxon>Myomorpha</taxon>
        <taxon>Muroidea</taxon>
        <taxon>Muridae</taxon>
        <taxon>Murinae</taxon>
        <taxon>Rattus</taxon>
    </lineage>
</organism>
<evidence type="ECO:0000313" key="2">
    <source>
        <dbReference type="Proteomes" id="UP000234681"/>
    </source>
</evidence>
<protein>
    <submittedName>
        <fullName evidence="1">RCG31977</fullName>
    </submittedName>
</protein>
<dbReference type="Proteomes" id="UP000234681">
    <property type="component" value="Chromosome 5"/>
</dbReference>
<dbReference type="EMBL" id="CH474039">
    <property type="protein sequence ID" value="EDL91680.1"/>
    <property type="molecule type" value="Genomic_DNA"/>
</dbReference>
<reference evidence="1 2" key="1">
    <citation type="submission" date="2005-09" db="EMBL/GenBank/DDBJ databases">
        <authorList>
            <person name="Mural R.J."/>
            <person name="Li P.W."/>
            <person name="Adams M.D."/>
            <person name="Amanatides P.G."/>
            <person name="Baden-Tillson H."/>
            <person name="Barnstead M."/>
            <person name="Chin S.H."/>
            <person name="Dew I."/>
            <person name="Evans C.A."/>
            <person name="Ferriera S."/>
            <person name="Flanigan M."/>
            <person name="Fosler C."/>
            <person name="Glodek A."/>
            <person name="Gu Z."/>
            <person name="Holt R.A."/>
            <person name="Jennings D."/>
            <person name="Kraft C.L."/>
            <person name="Lu F."/>
            <person name="Nguyen T."/>
            <person name="Nusskern D.R."/>
            <person name="Pfannkoch C.M."/>
            <person name="Sitter C."/>
            <person name="Sutton G.G."/>
            <person name="Venter J.C."/>
            <person name="Wang Z."/>
            <person name="Woodage T."/>
            <person name="Zheng X.H."/>
            <person name="Zhong F."/>
        </authorList>
    </citation>
    <scope>NUCLEOTIDE SEQUENCE [LARGE SCALE GENOMIC DNA]</scope>
    <source>
        <strain>BN</strain>
        <strain evidence="2">Sprague-Dawley</strain>
    </source>
</reference>
<feature type="non-terminal residue" evidence="1">
    <location>
        <position position="1"/>
    </location>
</feature>
<proteinExistence type="predicted"/>
<gene>
    <name evidence="1" type="ORF">rCG_31977</name>
</gene>